<evidence type="ECO:0000313" key="3">
    <source>
        <dbReference type="Proteomes" id="UP001595967"/>
    </source>
</evidence>
<dbReference type="Proteomes" id="UP001595967">
    <property type="component" value="Unassembled WGS sequence"/>
</dbReference>
<gene>
    <name evidence="2" type="ORF">ACFO3A_11395</name>
</gene>
<dbReference type="RefSeq" id="WP_377726426.1">
    <property type="nucleotide sequence ID" value="NZ_JBHSEW010000009.1"/>
</dbReference>
<feature type="signal peptide" evidence="1">
    <location>
        <begin position="1"/>
        <end position="18"/>
    </location>
</feature>
<dbReference type="Pfam" id="PF17263">
    <property type="entry name" value="DUF5329"/>
    <property type="match status" value="1"/>
</dbReference>
<keyword evidence="1" id="KW-0732">Signal</keyword>
<evidence type="ECO:0000313" key="2">
    <source>
        <dbReference type="EMBL" id="MFC4622817.1"/>
    </source>
</evidence>
<proteinExistence type="predicted"/>
<accession>A0ABV9GXR3</accession>
<dbReference type="InterPro" id="IPR035242">
    <property type="entry name" value="DUF5329"/>
</dbReference>
<dbReference type="EMBL" id="JBHSEW010000009">
    <property type="protein sequence ID" value="MFC4622817.1"/>
    <property type="molecule type" value="Genomic_DNA"/>
</dbReference>
<protein>
    <submittedName>
        <fullName evidence="2">DUF5329 domain-containing protein</fullName>
    </submittedName>
</protein>
<keyword evidence="3" id="KW-1185">Reference proteome</keyword>
<organism evidence="2 3">
    <name type="scientific">Comamonas nitrativorans</name>
    <dbReference type="NCBI Taxonomy" id="108437"/>
    <lineage>
        <taxon>Bacteria</taxon>
        <taxon>Pseudomonadati</taxon>
        <taxon>Pseudomonadota</taxon>
        <taxon>Betaproteobacteria</taxon>
        <taxon>Burkholderiales</taxon>
        <taxon>Comamonadaceae</taxon>
        <taxon>Comamonas</taxon>
    </lineage>
</organism>
<feature type="chain" id="PRO_5046359844" evidence="1">
    <location>
        <begin position="19"/>
        <end position="122"/>
    </location>
</feature>
<evidence type="ECO:0000256" key="1">
    <source>
        <dbReference type="SAM" id="SignalP"/>
    </source>
</evidence>
<sequence length="122" mass="13118">MKAALLAATLLMASTAGAQTPAPAADQEIRQLFTALEQSGCTFSRNGTWYSAAQASEHLQRKYDYLLKKDLVRSTESFIKLAATQSSVSGQPYQVRCGTAPAVSSQAWFSGQLDALRGGSRR</sequence>
<reference evidence="3" key="1">
    <citation type="journal article" date="2019" name="Int. J. Syst. Evol. Microbiol.">
        <title>The Global Catalogue of Microorganisms (GCM) 10K type strain sequencing project: providing services to taxonomists for standard genome sequencing and annotation.</title>
        <authorList>
            <consortium name="The Broad Institute Genomics Platform"/>
            <consortium name="The Broad Institute Genome Sequencing Center for Infectious Disease"/>
            <person name="Wu L."/>
            <person name="Ma J."/>
        </authorList>
    </citation>
    <scope>NUCLEOTIDE SEQUENCE [LARGE SCALE GENOMIC DNA]</scope>
    <source>
        <strain evidence="3">JCM 11650</strain>
    </source>
</reference>
<comment type="caution">
    <text evidence="2">The sequence shown here is derived from an EMBL/GenBank/DDBJ whole genome shotgun (WGS) entry which is preliminary data.</text>
</comment>
<name>A0ABV9GXR3_9BURK</name>